<dbReference type="EMBL" id="GBRH01230776">
    <property type="protein sequence ID" value="JAD67119.1"/>
    <property type="molecule type" value="Transcribed_RNA"/>
</dbReference>
<sequence length="27" mass="3027">MGSVEVSKMLNRSFSRCRSGILSHGMR</sequence>
<evidence type="ECO:0000313" key="1">
    <source>
        <dbReference type="EMBL" id="JAD67119.1"/>
    </source>
</evidence>
<dbReference type="AlphaFoldDB" id="A0A0A9BSZ6"/>
<reference evidence="1" key="2">
    <citation type="journal article" date="2015" name="Data Brief">
        <title>Shoot transcriptome of the giant reed, Arundo donax.</title>
        <authorList>
            <person name="Barrero R.A."/>
            <person name="Guerrero F.D."/>
            <person name="Moolhuijzen P."/>
            <person name="Goolsby J.A."/>
            <person name="Tidwell J."/>
            <person name="Bellgard S.E."/>
            <person name="Bellgard M.I."/>
        </authorList>
    </citation>
    <scope>NUCLEOTIDE SEQUENCE</scope>
    <source>
        <tissue evidence="1">Shoot tissue taken approximately 20 cm above the soil surface</tissue>
    </source>
</reference>
<protein>
    <submittedName>
        <fullName evidence="1">Uncharacterized protein</fullName>
    </submittedName>
</protein>
<name>A0A0A9BSZ6_ARUDO</name>
<organism evidence="1">
    <name type="scientific">Arundo donax</name>
    <name type="common">Giant reed</name>
    <name type="synonym">Donax arundinaceus</name>
    <dbReference type="NCBI Taxonomy" id="35708"/>
    <lineage>
        <taxon>Eukaryota</taxon>
        <taxon>Viridiplantae</taxon>
        <taxon>Streptophyta</taxon>
        <taxon>Embryophyta</taxon>
        <taxon>Tracheophyta</taxon>
        <taxon>Spermatophyta</taxon>
        <taxon>Magnoliopsida</taxon>
        <taxon>Liliopsida</taxon>
        <taxon>Poales</taxon>
        <taxon>Poaceae</taxon>
        <taxon>PACMAD clade</taxon>
        <taxon>Arundinoideae</taxon>
        <taxon>Arundineae</taxon>
        <taxon>Arundo</taxon>
    </lineage>
</organism>
<reference evidence="1" key="1">
    <citation type="submission" date="2014-09" db="EMBL/GenBank/DDBJ databases">
        <authorList>
            <person name="Magalhaes I.L.F."/>
            <person name="Oliveira U."/>
            <person name="Santos F.R."/>
            <person name="Vidigal T.H.D.A."/>
            <person name="Brescovit A.D."/>
            <person name="Santos A.J."/>
        </authorList>
    </citation>
    <scope>NUCLEOTIDE SEQUENCE</scope>
    <source>
        <tissue evidence="1">Shoot tissue taken approximately 20 cm above the soil surface</tissue>
    </source>
</reference>
<accession>A0A0A9BSZ6</accession>
<proteinExistence type="predicted"/>